<dbReference type="PANTHER" id="PTHR47272">
    <property type="entry name" value="DDE_TNP_1_7 DOMAIN-CONTAINING PROTEIN"/>
    <property type="match status" value="1"/>
</dbReference>
<dbReference type="Proteomes" id="UP000691718">
    <property type="component" value="Unassembled WGS sequence"/>
</dbReference>
<dbReference type="InterPro" id="IPR029526">
    <property type="entry name" value="PGBD"/>
</dbReference>
<comment type="caution">
    <text evidence="3">The sequence shown here is derived from an EMBL/GenBank/DDBJ whole genome shotgun (WGS) entry which is preliminary data.</text>
</comment>
<feature type="region of interest" description="Disordered" evidence="1">
    <location>
        <begin position="213"/>
        <end position="235"/>
    </location>
</feature>
<proteinExistence type="predicted"/>
<protein>
    <submittedName>
        <fullName evidence="3">(apollo) hypothetical protein</fullName>
    </submittedName>
</protein>
<evidence type="ECO:0000256" key="1">
    <source>
        <dbReference type="SAM" id="MobiDB-lite"/>
    </source>
</evidence>
<evidence type="ECO:0000313" key="3">
    <source>
        <dbReference type="EMBL" id="CAG5028360.1"/>
    </source>
</evidence>
<dbReference type="AlphaFoldDB" id="A0A8S3XME0"/>
<feature type="domain" description="PiggyBac transposable element-derived protein" evidence="2">
    <location>
        <begin position="1"/>
        <end position="150"/>
    </location>
</feature>
<keyword evidence="4" id="KW-1185">Reference proteome</keyword>
<dbReference type="OrthoDB" id="122438at2759"/>
<reference evidence="3" key="1">
    <citation type="submission" date="2021-04" db="EMBL/GenBank/DDBJ databases">
        <authorList>
            <person name="Tunstrom K."/>
        </authorList>
    </citation>
    <scope>NUCLEOTIDE SEQUENCE</scope>
</reference>
<gene>
    <name evidence="3" type="ORF">PAPOLLO_LOCUS19030</name>
</gene>
<accession>A0A8S3XME0</accession>
<dbReference type="EMBL" id="CAJQZP010001196">
    <property type="protein sequence ID" value="CAG5028360.1"/>
    <property type="molecule type" value="Genomic_DNA"/>
</dbReference>
<name>A0A8S3XME0_PARAO</name>
<organism evidence="3 4">
    <name type="scientific">Parnassius apollo</name>
    <name type="common">Apollo butterfly</name>
    <name type="synonym">Papilio apollo</name>
    <dbReference type="NCBI Taxonomy" id="110799"/>
    <lineage>
        <taxon>Eukaryota</taxon>
        <taxon>Metazoa</taxon>
        <taxon>Ecdysozoa</taxon>
        <taxon>Arthropoda</taxon>
        <taxon>Hexapoda</taxon>
        <taxon>Insecta</taxon>
        <taxon>Pterygota</taxon>
        <taxon>Neoptera</taxon>
        <taxon>Endopterygota</taxon>
        <taxon>Lepidoptera</taxon>
        <taxon>Glossata</taxon>
        <taxon>Ditrysia</taxon>
        <taxon>Papilionoidea</taxon>
        <taxon>Papilionidae</taxon>
        <taxon>Parnassiinae</taxon>
        <taxon>Parnassini</taxon>
        <taxon>Parnassius</taxon>
        <taxon>Parnassius</taxon>
    </lineage>
</organism>
<dbReference type="Pfam" id="PF13843">
    <property type="entry name" value="DDE_Tnp_1_7"/>
    <property type="match status" value="1"/>
</dbReference>
<evidence type="ECO:0000259" key="2">
    <source>
        <dbReference type="Pfam" id="PF13843"/>
    </source>
</evidence>
<evidence type="ECO:0000313" key="4">
    <source>
        <dbReference type="Proteomes" id="UP000691718"/>
    </source>
</evidence>
<sequence>MCDDKGFAYDFEIYSGAENDPELRLPDECDLGASSNIVVRLCRSVPRNQNYKIFFDNYYTSPELISYLSKKGIHTLGTVNKGRMGMTLKMPSQKELTAAKKPRGYSEGWVATVDAVPVSAVLWLDSKSVVLASSFVGEQPKYKSTRRRLKRLLNHTRVTRRLRTELIIANKEVENLNVTNRKLNKKFLEQEKITKLYKSVSIYDVKLRKTANNSYNSTPLSKPKKQNRKSLKSDTRHSFECVERIKLKETLPATQPEKFVNGGNPFYVESLTSKIKTSEETC</sequence>